<comment type="caution">
    <text evidence="6">The sequence shown here is derived from an EMBL/GenBank/DDBJ whole genome shotgun (WGS) entry which is preliminary data.</text>
</comment>
<feature type="transmembrane region" description="Helical" evidence="4">
    <location>
        <begin position="200"/>
        <end position="223"/>
    </location>
</feature>
<dbReference type="CDD" id="cd01949">
    <property type="entry name" value="GGDEF"/>
    <property type="match status" value="1"/>
</dbReference>
<proteinExistence type="predicted"/>
<feature type="transmembrane region" description="Helical" evidence="4">
    <location>
        <begin position="329"/>
        <end position="350"/>
    </location>
</feature>
<feature type="transmembrane region" description="Helical" evidence="4">
    <location>
        <begin position="269"/>
        <end position="288"/>
    </location>
</feature>
<dbReference type="NCBIfam" id="TIGR00254">
    <property type="entry name" value="GGDEF"/>
    <property type="match status" value="1"/>
</dbReference>
<dbReference type="EMBL" id="JACIUV010000002">
    <property type="protein sequence ID" value="MBB1116217.1"/>
    <property type="molecule type" value="Genomic_DNA"/>
</dbReference>
<gene>
    <name evidence="6" type="ORF">H4O09_03920</name>
</gene>
<keyword evidence="4" id="KW-0472">Membrane</keyword>
<comment type="cofactor">
    <cofactor evidence="1">
        <name>Mg(2+)</name>
        <dbReference type="ChEBI" id="CHEBI:18420"/>
    </cofactor>
</comment>
<dbReference type="RefSeq" id="WP_182621570.1">
    <property type="nucleotide sequence ID" value="NZ_JACIUV010000002.1"/>
</dbReference>
<dbReference type="PANTHER" id="PTHR45138:SF9">
    <property type="entry name" value="DIGUANYLATE CYCLASE DGCM-RELATED"/>
    <property type="match status" value="1"/>
</dbReference>
<evidence type="ECO:0000256" key="2">
    <source>
        <dbReference type="ARBA" id="ARBA00012528"/>
    </source>
</evidence>
<sequence>MIRTDSSTRPLACALLAVLMLLAGLWPLAAKAQGWSAASFERGYVLEGQASAHPSPQRGCDAALIQQLDRQARLQAPPGGWPGTPQAVLVFNVFSGEVMISHGERVTCGLMSDARTRDSRFRSSVGQVVVPAAGNQEPIVVAWQSPIRPEWIPTIMLGGPSPLQQHDTARLLVRTSCMAVGLALALSALLGWMASRDRMFVLYTASCMLFFIWQALITGLSGYPYPWLPVSSWLVQWQAVTSLMVAALMLAGLWLLCAGSQLLPGSKVVVQRLLQAILLLAFCGLLLPQSALPILAIAPQVLMVVGAVLVLGVALLAQLRGLRDGLLGWLGLVPFMALVIGELVGAHWLVVYRIEIMQLVATWLLLITAFAFNRRLGLLREQRDQMRRLADTDGLTGLPNRRVGLQRLNQLITQAGTTGVLSIGFVDVDHFKAINDTYGHDVGDKVLVEVARVMAESVRADDVVRMGGEEFLVMLPGVDLAGARARMQAIGEQLAQIQLRSSAPGLLVTASIGIAQYHPGDMDMAALLRRADQAMYGAKQQGRNQVFEA</sequence>
<evidence type="ECO:0000256" key="3">
    <source>
        <dbReference type="ARBA" id="ARBA00034247"/>
    </source>
</evidence>
<accession>A0A7W3UZL4</accession>
<protein>
    <recommendedName>
        <fullName evidence="2">diguanylate cyclase</fullName>
        <ecNumber evidence="2">2.7.7.65</ecNumber>
    </recommendedName>
</protein>
<reference evidence="6 7" key="1">
    <citation type="submission" date="2020-08" db="EMBL/GenBank/DDBJ databases">
        <title>Stenotrophomonas sp. W1S232.</title>
        <authorList>
            <person name="Deng Y."/>
        </authorList>
    </citation>
    <scope>NUCLEOTIDE SEQUENCE [LARGE SCALE GENOMIC DNA]</scope>
    <source>
        <strain evidence="6 7">W1S232</strain>
    </source>
</reference>
<dbReference type="InterPro" id="IPR043128">
    <property type="entry name" value="Rev_trsase/Diguanyl_cyclase"/>
</dbReference>
<evidence type="ECO:0000313" key="6">
    <source>
        <dbReference type="EMBL" id="MBB1116217.1"/>
    </source>
</evidence>
<dbReference type="SUPFAM" id="SSF55073">
    <property type="entry name" value="Nucleotide cyclase"/>
    <property type="match status" value="1"/>
</dbReference>
<dbReference type="InterPro" id="IPR029787">
    <property type="entry name" value="Nucleotide_cyclase"/>
</dbReference>
<comment type="catalytic activity">
    <reaction evidence="3">
        <text>2 GTP = 3',3'-c-di-GMP + 2 diphosphate</text>
        <dbReference type="Rhea" id="RHEA:24898"/>
        <dbReference type="ChEBI" id="CHEBI:33019"/>
        <dbReference type="ChEBI" id="CHEBI:37565"/>
        <dbReference type="ChEBI" id="CHEBI:58805"/>
        <dbReference type="EC" id="2.7.7.65"/>
    </reaction>
</comment>
<feature type="transmembrane region" description="Helical" evidence="4">
    <location>
        <begin position="235"/>
        <end position="257"/>
    </location>
</feature>
<dbReference type="InterPro" id="IPR000160">
    <property type="entry name" value="GGDEF_dom"/>
</dbReference>
<feature type="domain" description="GGDEF" evidence="5">
    <location>
        <begin position="419"/>
        <end position="549"/>
    </location>
</feature>
<dbReference type="PROSITE" id="PS50887">
    <property type="entry name" value="GGDEF"/>
    <property type="match status" value="1"/>
</dbReference>
<evidence type="ECO:0000259" key="5">
    <source>
        <dbReference type="PROSITE" id="PS50887"/>
    </source>
</evidence>
<name>A0A7W3UZL4_9GAMM</name>
<evidence type="ECO:0000256" key="4">
    <source>
        <dbReference type="SAM" id="Phobius"/>
    </source>
</evidence>
<organism evidence="6 7">
    <name type="scientific">Stenotrophomonas koreensis</name>
    <dbReference type="NCBI Taxonomy" id="266128"/>
    <lineage>
        <taxon>Bacteria</taxon>
        <taxon>Pseudomonadati</taxon>
        <taxon>Pseudomonadota</taxon>
        <taxon>Gammaproteobacteria</taxon>
        <taxon>Lysobacterales</taxon>
        <taxon>Lysobacteraceae</taxon>
        <taxon>Stenotrophomonas</taxon>
    </lineage>
</organism>
<evidence type="ECO:0000313" key="7">
    <source>
        <dbReference type="Proteomes" id="UP000550609"/>
    </source>
</evidence>
<feature type="transmembrane region" description="Helical" evidence="4">
    <location>
        <begin position="356"/>
        <end position="373"/>
    </location>
</feature>
<dbReference type="SMART" id="SM00267">
    <property type="entry name" value="GGDEF"/>
    <property type="match status" value="1"/>
</dbReference>
<dbReference type="EC" id="2.7.7.65" evidence="2"/>
<dbReference type="GO" id="GO:0052621">
    <property type="term" value="F:diguanylate cyclase activity"/>
    <property type="evidence" value="ECO:0007669"/>
    <property type="project" value="UniProtKB-EC"/>
</dbReference>
<dbReference type="Proteomes" id="UP000550609">
    <property type="component" value="Unassembled WGS sequence"/>
</dbReference>
<dbReference type="FunFam" id="3.30.70.270:FF:000001">
    <property type="entry name" value="Diguanylate cyclase domain protein"/>
    <property type="match status" value="1"/>
</dbReference>
<dbReference type="InterPro" id="IPR050469">
    <property type="entry name" value="Diguanylate_Cyclase"/>
</dbReference>
<dbReference type="PANTHER" id="PTHR45138">
    <property type="entry name" value="REGULATORY COMPONENTS OF SENSORY TRANSDUCTION SYSTEM"/>
    <property type="match status" value="1"/>
</dbReference>
<feature type="transmembrane region" description="Helical" evidence="4">
    <location>
        <begin position="171"/>
        <end position="193"/>
    </location>
</feature>
<feature type="transmembrane region" description="Helical" evidence="4">
    <location>
        <begin position="294"/>
        <end position="317"/>
    </location>
</feature>
<keyword evidence="4" id="KW-1133">Transmembrane helix</keyword>
<dbReference type="Pfam" id="PF00990">
    <property type="entry name" value="GGDEF"/>
    <property type="match status" value="1"/>
</dbReference>
<keyword evidence="4" id="KW-0812">Transmembrane</keyword>
<dbReference type="Gene3D" id="3.30.70.270">
    <property type="match status" value="1"/>
</dbReference>
<dbReference type="AlphaFoldDB" id="A0A7W3UZL4"/>
<evidence type="ECO:0000256" key="1">
    <source>
        <dbReference type="ARBA" id="ARBA00001946"/>
    </source>
</evidence>